<sequence>MIKKMNIWRLTPPQILVLGFAAIIFLGAGLLTLPFASATGHSIAFIDALFTATSATCVTGLVVVDTGSTYTMFGQIVIVSLIQIGGLGFMTMSTLIAFAFRKKITLKERLVLQEAFNQGSMEGIVRLIRKVIIYSLSIEAIAAVILTIRWTFDLGFPKALYFGIWHAISMFNNAGFDLFGTVDAPFVSFTAYADDFVVNFVVMALIVLGGIGFIVMSDLMDYKTKKKLSLHSKVVLSMTGFLIVFGALVIFIFEFTNNRTMGSLDMGGKVLASFFQSVAPRTAGPNTVDIGALRQASQFFIVILMFIGASPGSTGGGIKTTTFMILISAIVTMIRGKEDIVIFRYRLAKDRILKAITLTMMALFLVIIVTMLLSTTEDSQFLKILFEVTSAFGTVGLTMGLTPELTTFGKILISLTMFAGRLGPITLAYALQPKQEKELYRYPEGKITIG</sequence>
<evidence type="ECO:0000256" key="1">
    <source>
        <dbReference type="ARBA" id="ARBA00004651"/>
    </source>
</evidence>
<comment type="caution">
    <text evidence="11">The sequence shown here is derived from an EMBL/GenBank/DDBJ whole genome shotgun (WGS) entry which is preliminary data.</text>
</comment>
<keyword evidence="5 10" id="KW-0812">Transmembrane</keyword>
<dbReference type="Pfam" id="PF02386">
    <property type="entry name" value="TrkH"/>
    <property type="match status" value="1"/>
</dbReference>
<feature type="transmembrane region" description="Helical" evidence="10">
    <location>
        <begin position="131"/>
        <end position="152"/>
    </location>
</feature>
<evidence type="ECO:0000256" key="9">
    <source>
        <dbReference type="ARBA" id="ARBA00023136"/>
    </source>
</evidence>
<evidence type="ECO:0000256" key="3">
    <source>
        <dbReference type="ARBA" id="ARBA00022475"/>
    </source>
</evidence>
<dbReference type="NCBIfam" id="TIGR00933">
    <property type="entry name" value="2a38"/>
    <property type="match status" value="1"/>
</dbReference>
<evidence type="ECO:0000256" key="5">
    <source>
        <dbReference type="ARBA" id="ARBA00022692"/>
    </source>
</evidence>
<keyword evidence="2" id="KW-0813">Transport</keyword>
<evidence type="ECO:0000313" key="11">
    <source>
        <dbReference type="EMBL" id="NOU89885.1"/>
    </source>
</evidence>
<keyword evidence="3" id="KW-1003">Cell membrane</keyword>
<keyword evidence="12" id="KW-1185">Reference proteome</keyword>
<reference evidence="11 12" key="1">
    <citation type="submission" date="2019-10" db="EMBL/GenBank/DDBJ databases">
        <title>Description of Paenibacillus choica sp. nov.</title>
        <authorList>
            <person name="Carlier A."/>
            <person name="Qi S."/>
        </authorList>
    </citation>
    <scope>NUCLEOTIDE SEQUENCE [LARGE SCALE GENOMIC DNA]</scope>
    <source>
        <strain evidence="11 12">LMG 31460</strain>
    </source>
</reference>
<evidence type="ECO:0000256" key="2">
    <source>
        <dbReference type="ARBA" id="ARBA00022448"/>
    </source>
</evidence>
<evidence type="ECO:0000256" key="6">
    <source>
        <dbReference type="ARBA" id="ARBA00022958"/>
    </source>
</evidence>
<feature type="transmembrane region" description="Helical" evidence="10">
    <location>
        <begin position="352"/>
        <end position="373"/>
    </location>
</feature>
<evidence type="ECO:0000256" key="4">
    <source>
        <dbReference type="ARBA" id="ARBA00022538"/>
    </source>
</evidence>
<gene>
    <name evidence="11" type="ORF">GC102_29635</name>
</gene>
<proteinExistence type="predicted"/>
<evidence type="ECO:0000256" key="10">
    <source>
        <dbReference type="SAM" id="Phobius"/>
    </source>
</evidence>
<dbReference type="InterPro" id="IPR003445">
    <property type="entry name" value="Cat_transpt"/>
</dbReference>
<feature type="transmembrane region" description="Helical" evidence="10">
    <location>
        <begin position="43"/>
        <end position="64"/>
    </location>
</feature>
<dbReference type="PANTHER" id="PTHR32024:SF1">
    <property type="entry name" value="KTR SYSTEM POTASSIUM UPTAKE PROTEIN B"/>
    <property type="match status" value="1"/>
</dbReference>
<dbReference type="PANTHER" id="PTHR32024">
    <property type="entry name" value="TRK SYSTEM POTASSIUM UPTAKE PROTEIN TRKG-RELATED"/>
    <property type="match status" value="1"/>
</dbReference>
<feature type="transmembrane region" description="Helical" evidence="10">
    <location>
        <begin position="235"/>
        <end position="253"/>
    </location>
</feature>
<keyword evidence="4" id="KW-0633">Potassium transport</keyword>
<feature type="transmembrane region" description="Helical" evidence="10">
    <location>
        <begin position="15"/>
        <end position="36"/>
    </location>
</feature>
<organism evidence="11 12">
    <name type="scientific">Paenibacillus germinis</name>
    <dbReference type="NCBI Taxonomy" id="2654979"/>
    <lineage>
        <taxon>Bacteria</taxon>
        <taxon>Bacillati</taxon>
        <taxon>Bacillota</taxon>
        <taxon>Bacilli</taxon>
        <taxon>Bacillales</taxon>
        <taxon>Paenibacillaceae</taxon>
        <taxon>Paenibacillus</taxon>
    </lineage>
</organism>
<name>A0ABX1ZDE6_9BACL</name>
<protein>
    <submittedName>
        <fullName evidence="11">Trk family potassium uptake protein</fullName>
    </submittedName>
</protein>
<dbReference type="InterPro" id="IPR004772">
    <property type="entry name" value="TrkH"/>
</dbReference>
<feature type="transmembrane region" description="Helical" evidence="10">
    <location>
        <begin position="411"/>
        <end position="431"/>
    </location>
</feature>
<accession>A0ABX1ZDE6</accession>
<keyword evidence="9 10" id="KW-0472">Membrane</keyword>
<evidence type="ECO:0000313" key="12">
    <source>
        <dbReference type="Proteomes" id="UP000658690"/>
    </source>
</evidence>
<evidence type="ECO:0000256" key="7">
    <source>
        <dbReference type="ARBA" id="ARBA00022989"/>
    </source>
</evidence>
<comment type="subcellular location">
    <subcellularLocation>
        <location evidence="1">Cell membrane</location>
        <topology evidence="1">Multi-pass membrane protein</topology>
    </subcellularLocation>
</comment>
<dbReference type="RefSeq" id="WP_171692742.1">
    <property type="nucleotide sequence ID" value="NZ_WHOC01000158.1"/>
</dbReference>
<feature type="transmembrane region" description="Helical" evidence="10">
    <location>
        <begin position="299"/>
        <end position="331"/>
    </location>
</feature>
<dbReference type="Proteomes" id="UP000658690">
    <property type="component" value="Unassembled WGS sequence"/>
</dbReference>
<evidence type="ECO:0000256" key="8">
    <source>
        <dbReference type="ARBA" id="ARBA00023065"/>
    </source>
</evidence>
<feature type="transmembrane region" description="Helical" evidence="10">
    <location>
        <begin position="196"/>
        <end position="215"/>
    </location>
</feature>
<keyword evidence="8" id="KW-0406">Ion transport</keyword>
<feature type="transmembrane region" description="Helical" evidence="10">
    <location>
        <begin position="76"/>
        <end position="100"/>
    </location>
</feature>
<keyword evidence="6" id="KW-0630">Potassium</keyword>
<dbReference type="EMBL" id="WHOC01000158">
    <property type="protein sequence ID" value="NOU89885.1"/>
    <property type="molecule type" value="Genomic_DNA"/>
</dbReference>
<keyword evidence="7 10" id="KW-1133">Transmembrane helix</keyword>